<keyword evidence="1" id="KW-0813">Transport</keyword>
<evidence type="ECO:0000256" key="1">
    <source>
        <dbReference type="ARBA" id="ARBA00022448"/>
    </source>
</evidence>
<feature type="domain" description="4Fe-4S ferredoxin-type" evidence="7">
    <location>
        <begin position="47"/>
        <end position="76"/>
    </location>
</feature>
<evidence type="ECO:0000256" key="4">
    <source>
        <dbReference type="ARBA" id="ARBA00022982"/>
    </source>
</evidence>
<sequence>MIITTMIWFFIFGLFMKGGRGWCSFGCPVGTLQSLFYAIGSKFGFTHKLKYDGSKCSGCGACIKACSMWSIKKGDQGKGIRLNPHTCNTCLDCTAVCPRGALSYGTGAAETGKLLQLDNIPVSDTGK</sequence>
<dbReference type="GO" id="GO:0005886">
    <property type="term" value="C:plasma membrane"/>
    <property type="evidence" value="ECO:0007669"/>
    <property type="project" value="TreeGrafter"/>
</dbReference>
<evidence type="ECO:0000259" key="7">
    <source>
        <dbReference type="PROSITE" id="PS51379"/>
    </source>
</evidence>
<keyword evidence="2" id="KW-0004">4Fe-4S</keyword>
<proteinExistence type="predicted"/>
<dbReference type="InterPro" id="IPR017900">
    <property type="entry name" value="4Fe4S_Fe_S_CS"/>
</dbReference>
<dbReference type="AlphaFoldDB" id="A0A645HFW2"/>
<evidence type="ECO:0000256" key="3">
    <source>
        <dbReference type="ARBA" id="ARBA00022723"/>
    </source>
</evidence>
<dbReference type="GO" id="GO:0046872">
    <property type="term" value="F:metal ion binding"/>
    <property type="evidence" value="ECO:0007669"/>
    <property type="project" value="UniProtKB-KW"/>
</dbReference>
<dbReference type="PROSITE" id="PS00198">
    <property type="entry name" value="4FE4S_FER_1"/>
    <property type="match status" value="1"/>
</dbReference>
<evidence type="ECO:0000313" key="8">
    <source>
        <dbReference type="EMBL" id="MPN37925.1"/>
    </source>
</evidence>
<name>A0A645HFW2_9ZZZZ</name>
<evidence type="ECO:0000256" key="6">
    <source>
        <dbReference type="ARBA" id="ARBA00023014"/>
    </source>
</evidence>
<accession>A0A645HFW2</accession>
<keyword evidence="5" id="KW-0408">Iron</keyword>
<dbReference type="GO" id="GO:0051539">
    <property type="term" value="F:4 iron, 4 sulfur cluster binding"/>
    <property type="evidence" value="ECO:0007669"/>
    <property type="project" value="UniProtKB-KW"/>
</dbReference>
<dbReference type="InterPro" id="IPR051684">
    <property type="entry name" value="Electron_Trans/Redox"/>
</dbReference>
<dbReference type="EMBL" id="VSSQ01092848">
    <property type="protein sequence ID" value="MPN37925.1"/>
    <property type="molecule type" value="Genomic_DNA"/>
</dbReference>
<dbReference type="PANTHER" id="PTHR30176">
    <property type="entry name" value="FERREDOXIN-TYPE PROTEIN NAPH"/>
    <property type="match status" value="1"/>
</dbReference>
<dbReference type="PROSITE" id="PS51379">
    <property type="entry name" value="4FE4S_FER_2"/>
    <property type="match status" value="2"/>
</dbReference>
<dbReference type="SUPFAM" id="SSF54862">
    <property type="entry name" value="4Fe-4S ferredoxins"/>
    <property type="match status" value="1"/>
</dbReference>
<keyword evidence="4" id="KW-0249">Electron transport</keyword>
<dbReference type="Pfam" id="PF13237">
    <property type="entry name" value="Fer4_10"/>
    <property type="match status" value="1"/>
</dbReference>
<organism evidence="8">
    <name type="scientific">bioreactor metagenome</name>
    <dbReference type="NCBI Taxonomy" id="1076179"/>
    <lineage>
        <taxon>unclassified sequences</taxon>
        <taxon>metagenomes</taxon>
        <taxon>ecological metagenomes</taxon>
    </lineage>
</organism>
<protein>
    <recommendedName>
        <fullName evidence="7">4Fe-4S ferredoxin-type domain-containing protein</fullName>
    </recommendedName>
</protein>
<dbReference type="PANTHER" id="PTHR30176:SF3">
    <property type="entry name" value="FERREDOXIN-TYPE PROTEIN NAPH"/>
    <property type="match status" value="1"/>
</dbReference>
<keyword evidence="3" id="KW-0479">Metal-binding</keyword>
<feature type="domain" description="4Fe-4S ferredoxin-type" evidence="7">
    <location>
        <begin position="78"/>
        <end position="107"/>
    </location>
</feature>
<dbReference type="Gene3D" id="3.30.70.20">
    <property type="match status" value="1"/>
</dbReference>
<dbReference type="Pfam" id="PF12801">
    <property type="entry name" value="Fer4_5"/>
    <property type="match status" value="1"/>
</dbReference>
<reference evidence="8" key="1">
    <citation type="submission" date="2019-08" db="EMBL/GenBank/DDBJ databases">
        <authorList>
            <person name="Kucharzyk K."/>
            <person name="Murdoch R.W."/>
            <person name="Higgins S."/>
            <person name="Loffler F."/>
        </authorList>
    </citation>
    <scope>NUCLEOTIDE SEQUENCE</scope>
</reference>
<gene>
    <name evidence="8" type="ORF">SDC9_185446</name>
</gene>
<evidence type="ECO:0000256" key="2">
    <source>
        <dbReference type="ARBA" id="ARBA00022485"/>
    </source>
</evidence>
<dbReference type="InterPro" id="IPR017896">
    <property type="entry name" value="4Fe4S_Fe-S-bd"/>
</dbReference>
<keyword evidence="6" id="KW-0411">Iron-sulfur</keyword>
<evidence type="ECO:0000256" key="5">
    <source>
        <dbReference type="ARBA" id="ARBA00023004"/>
    </source>
</evidence>
<comment type="caution">
    <text evidence="8">The sequence shown here is derived from an EMBL/GenBank/DDBJ whole genome shotgun (WGS) entry which is preliminary data.</text>
</comment>